<dbReference type="GO" id="GO:0009982">
    <property type="term" value="F:pseudouridine synthase activity"/>
    <property type="evidence" value="ECO:0007669"/>
    <property type="project" value="InterPro"/>
</dbReference>
<dbReference type="Proteomes" id="UP000184301">
    <property type="component" value="Unassembled WGS sequence"/>
</dbReference>
<name>A0A1M6U7C7_9FIRM</name>
<dbReference type="GO" id="GO:0000455">
    <property type="term" value="P:enzyme-directed rRNA pseudouridine synthesis"/>
    <property type="evidence" value="ECO:0007669"/>
    <property type="project" value="TreeGrafter"/>
</dbReference>
<organism evidence="6 7">
    <name type="scientific">Hespellia stercorisuis DSM 15480</name>
    <dbReference type="NCBI Taxonomy" id="1121950"/>
    <lineage>
        <taxon>Bacteria</taxon>
        <taxon>Bacillati</taxon>
        <taxon>Bacillota</taxon>
        <taxon>Clostridia</taxon>
        <taxon>Lachnospirales</taxon>
        <taxon>Lachnospiraceae</taxon>
        <taxon>Hespellia</taxon>
    </lineage>
</organism>
<comment type="similarity">
    <text evidence="2 4">Belongs to the pseudouridine synthase RluA family.</text>
</comment>
<dbReference type="CDD" id="cd02869">
    <property type="entry name" value="PseudoU_synth_RluA_like"/>
    <property type="match status" value="1"/>
</dbReference>
<evidence type="ECO:0000256" key="1">
    <source>
        <dbReference type="ARBA" id="ARBA00000073"/>
    </source>
</evidence>
<evidence type="ECO:0000256" key="4">
    <source>
        <dbReference type="RuleBase" id="RU362028"/>
    </source>
</evidence>
<dbReference type="SUPFAM" id="SSF55120">
    <property type="entry name" value="Pseudouridine synthase"/>
    <property type="match status" value="1"/>
</dbReference>
<comment type="function">
    <text evidence="4">Responsible for synthesis of pseudouridine from uracil.</text>
</comment>
<protein>
    <recommendedName>
        <fullName evidence="4">Pseudouridine synthase</fullName>
        <ecNumber evidence="4">5.4.99.-</ecNumber>
    </recommendedName>
</protein>
<evidence type="ECO:0000313" key="7">
    <source>
        <dbReference type="Proteomes" id="UP000184301"/>
    </source>
</evidence>
<dbReference type="EC" id="5.4.99.-" evidence="4"/>
<feature type="active site" evidence="3">
    <location>
        <position position="136"/>
    </location>
</feature>
<dbReference type="STRING" id="1121950.SAMN02745243_03421"/>
<dbReference type="GO" id="GO:0003723">
    <property type="term" value="F:RNA binding"/>
    <property type="evidence" value="ECO:0007669"/>
    <property type="project" value="InterPro"/>
</dbReference>
<keyword evidence="4" id="KW-0413">Isomerase</keyword>
<evidence type="ECO:0000256" key="2">
    <source>
        <dbReference type="ARBA" id="ARBA00010876"/>
    </source>
</evidence>
<evidence type="ECO:0000259" key="5">
    <source>
        <dbReference type="Pfam" id="PF00849"/>
    </source>
</evidence>
<evidence type="ECO:0000256" key="3">
    <source>
        <dbReference type="PIRSR" id="PIRSR606225-1"/>
    </source>
</evidence>
<dbReference type="Gene3D" id="3.30.2350.10">
    <property type="entry name" value="Pseudouridine synthase"/>
    <property type="match status" value="1"/>
</dbReference>
<accession>A0A1M6U7C7</accession>
<dbReference type="InterPro" id="IPR020103">
    <property type="entry name" value="PsdUridine_synth_cat_dom_sf"/>
</dbReference>
<dbReference type="Pfam" id="PF00849">
    <property type="entry name" value="PseudoU_synth_2"/>
    <property type="match status" value="1"/>
</dbReference>
<dbReference type="AlphaFoldDB" id="A0A1M6U7C7"/>
<evidence type="ECO:0000313" key="6">
    <source>
        <dbReference type="EMBL" id="SHK65097.1"/>
    </source>
</evidence>
<proteinExistence type="inferred from homology"/>
<dbReference type="InterPro" id="IPR050188">
    <property type="entry name" value="RluA_PseudoU_synthase"/>
</dbReference>
<dbReference type="EMBL" id="FQZY01000068">
    <property type="protein sequence ID" value="SHK65097.1"/>
    <property type="molecule type" value="Genomic_DNA"/>
</dbReference>
<dbReference type="InterPro" id="IPR006225">
    <property type="entry name" value="PsdUridine_synth_RluC/D"/>
</dbReference>
<dbReference type="OrthoDB" id="9807829at2"/>
<gene>
    <name evidence="6" type="ORF">SAMN02745243_03421</name>
</gene>
<dbReference type="RefSeq" id="WP_073112696.1">
    <property type="nucleotide sequence ID" value="NZ_FQZY01000068.1"/>
</dbReference>
<keyword evidence="7" id="KW-1185">Reference proteome</keyword>
<sequence>MNRTLTYQISAPSDGLQIKQYLRHRGFSRQNLTELKKMPDSVLVDGTPRRLCHLLTAGEVLTIHIRELECSKNVPPIDIPLHIVYEDEDIVVINKDAGMPIHPSLNHYTYSVANGLAYYYQAKGQPFVFRCVNRLDQDTSGLTVVAKHMVSANLISQMAKNKVIRREYLAIVKGMVTPASGIIDAPLSRKPGSIIERIVDFERGERAVTHYRTLKEERGHSLVLLELETGRTHQIRIHMKHLGFPLIGDYLYNPDMSLISRQALHSWRLSFPHPITGESMTFTASLPEDMARIIQLSDSAVESA</sequence>
<reference evidence="6 7" key="1">
    <citation type="submission" date="2016-11" db="EMBL/GenBank/DDBJ databases">
        <authorList>
            <person name="Jaros S."/>
            <person name="Januszkiewicz K."/>
            <person name="Wedrychowicz H."/>
        </authorList>
    </citation>
    <scope>NUCLEOTIDE SEQUENCE [LARGE SCALE GENOMIC DNA]</scope>
    <source>
        <strain evidence="6 7">DSM 15480</strain>
    </source>
</reference>
<dbReference type="GO" id="GO:0140098">
    <property type="term" value="F:catalytic activity, acting on RNA"/>
    <property type="evidence" value="ECO:0007669"/>
    <property type="project" value="UniProtKB-ARBA"/>
</dbReference>
<dbReference type="InterPro" id="IPR006145">
    <property type="entry name" value="PsdUridine_synth_RsuA/RluA"/>
</dbReference>
<dbReference type="PANTHER" id="PTHR21600:SF44">
    <property type="entry name" value="RIBOSOMAL LARGE SUBUNIT PSEUDOURIDINE SYNTHASE D"/>
    <property type="match status" value="1"/>
</dbReference>
<comment type="catalytic activity">
    <reaction evidence="1 4">
        <text>a uridine in RNA = a pseudouridine in RNA</text>
        <dbReference type="Rhea" id="RHEA:48348"/>
        <dbReference type="Rhea" id="RHEA-COMP:12068"/>
        <dbReference type="Rhea" id="RHEA-COMP:12069"/>
        <dbReference type="ChEBI" id="CHEBI:65314"/>
        <dbReference type="ChEBI" id="CHEBI:65315"/>
    </reaction>
</comment>
<dbReference type="PANTHER" id="PTHR21600">
    <property type="entry name" value="MITOCHONDRIAL RNA PSEUDOURIDINE SYNTHASE"/>
    <property type="match status" value="1"/>
</dbReference>
<feature type="domain" description="Pseudouridine synthase RsuA/RluA-like" evidence="5">
    <location>
        <begin position="89"/>
        <end position="241"/>
    </location>
</feature>
<dbReference type="NCBIfam" id="TIGR00005">
    <property type="entry name" value="rluA_subfam"/>
    <property type="match status" value="1"/>
</dbReference>